<dbReference type="PROSITE" id="PS50125">
    <property type="entry name" value="GUANYLATE_CYCLASE_2"/>
    <property type="match status" value="1"/>
</dbReference>
<proteinExistence type="predicted"/>
<dbReference type="InterPro" id="IPR029787">
    <property type="entry name" value="Nucleotide_cyclase"/>
</dbReference>
<dbReference type="Pfam" id="PF13426">
    <property type="entry name" value="PAS_9"/>
    <property type="match status" value="1"/>
</dbReference>
<dbReference type="GO" id="GO:0004016">
    <property type="term" value="F:adenylate cyclase activity"/>
    <property type="evidence" value="ECO:0007669"/>
    <property type="project" value="TreeGrafter"/>
</dbReference>
<evidence type="ECO:0000256" key="2">
    <source>
        <dbReference type="ARBA" id="ARBA00022692"/>
    </source>
</evidence>
<dbReference type="GO" id="GO:0000166">
    <property type="term" value="F:nucleotide binding"/>
    <property type="evidence" value="ECO:0007669"/>
    <property type="project" value="UniProtKB-KW"/>
</dbReference>
<dbReference type="InterPro" id="IPR000014">
    <property type="entry name" value="PAS"/>
</dbReference>
<keyword evidence="6" id="KW-0456">Lyase</keyword>
<dbReference type="CDD" id="cd07302">
    <property type="entry name" value="CHD"/>
    <property type="match status" value="1"/>
</dbReference>
<dbReference type="GO" id="GO:0035556">
    <property type="term" value="P:intracellular signal transduction"/>
    <property type="evidence" value="ECO:0007669"/>
    <property type="project" value="InterPro"/>
</dbReference>
<sequence length="406" mass="45507">MGCSASVAPLDAIPREKALNPKFITESSRKLEPILSKRPIHQRYASMSQKEKIEDIKQRNKFIRRMSTRIHHKIGASWAGGLDNFPEGIIIINSDGIILHTNTTANDIFDMNTEDTDSRNIMTLIPHKFFGKYLIKEEKKVPDDLSTDNILELETVTLTGSVIYVNISFTQIEPKIKDEYYGYLVFIRNVTEKKLLEMAMAEAHKRNEDLLASLLPAPILERLRAGEKDIITLHRGVVAFCDIKGSTEKSKTASPVEIAKLKCTLFRQLDKLVGELAVTKIETAGDCYMVACGLFGEVEAGDKIIKFGQRALAYASEELKVDMRCGAHYGEVASCVAGDILPHFHLSGETVNKASRLESMGKPNKIHISEELYKILSRPDNYPINLPNITVLKDYGPTTTYFIEIT</sequence>
<evidence type="ECO:0000256" key="5">
    <source>
        <dbReference type="ARBA" id="ARBA00023136"/>
    </source>
</evidence>
<dbReference type="GO" id="GO:0004383">
    <property type="term" value="F:guanylate cyclase activity"/>
    <property type="evidence" value="ECO:0007669"/>
    <property type="project" value="TreeGrafter"/>
</dbReference>
<keyword evidence="2" id="KW-0812">Transmembrane</keyword>
<evidence type="ECO:0000256" key="4">
    <source>
        <dbReference type="ARBA" id="ARBA00022989"/>
    </source>
</evidence>
<accession>A0A3G5A2G3</accession>
<evidence type="ECO:0000256" key="6">
    <source>
        <dbReference type="ARBA" id="ARBA00023239"/>
    </source>
</evidence>
<keyword evidence="4" id="KW-1133">Transmembrane helix</keyword>
<dbReference type="SMART" id="SM00044">
    <property type="entry name" value="CYCc"/>
    <property type="match status" value="1"/>
</dbReference>
<dbReference type="SUPFAM" id="SSF55073">
    <property type="entry name" value="Nucleotide cyclase"/>
    <property type="match status" value="1"/>
</dbReference>
<protein>
    <submittedName>
        <fullName evidence="8">Response regulator</fullName>
    </submittedName>
</protein>
<dbReference type="GO" id="GO:0001653">
    <property type="term" value="F:peptide receptor activity"/>
    <property type="evidence" value="ECO:0007669"/>
    <property type="project" value="TreeGrafter"/>
</dbReference>
<dbReference type="Pfam" id="PF00211">
    <property type="entry name" value="Guanylate_cyc"/>
    <property type="match status" value="1"/>
</dbReference>
<name>A0A3G5A2G3_9VIRU</name>
<feature type="domain" description="Guanylate cyclase" evidence="7">
    <location>
        <begin position="237"/>
        <end position="358"/>
    </location>
</feature>
<dbReference type="PANTHER" id="PTHR11920">
    <property type="entry name" value="GUANYLYL CYCLASE"/>
    <property type="match status" value="1"/>
</dbReference>
<dbReference type="InterPro" id="IPR001054">
    <property type="entry name" value="A/G_cyclase"/>
</dbReference>
<evidence type="ECO:0000256" key="3">
    <source>
        <dbReference type="ARBA" id="ARBA00022741"/>
    </source>
</evidence>
<reference evidence="8" key="1">
    <citation type="submission" date="2018-10" db="EMBL/GenBank/DDBJ databases">
        <title>Hidden diversity of soil giant viruses.</title>
        <authorList>
            <person name="Schulz F."/>
            <person name="Alteio L."/>
            <person name="Goudeau D."/>
            <person name="Ryan E.M."/>
            <person name="Malmstrom R.R."/>
            <person name="Blanchard J."/>
            <person name="Woyke T."/>
        </authorList>
    </citation>
    <scope>NUCLEOTIDE SEQUENCE</scope>
    <source>
        <strain evidence="8">HAV1</strain>
    </source>
</reference>
<keyword evidence="5" id="KW-0472">Membrane</keyword>
<dbReference type="NCBIfam" id="TIGR00229">
    <property type="entry name" value="sensory_box"/>
    <property type="match status" value="1"/>
</dbReference>
<dbReference type="EMBL" id="MK072243">
    <property type="protein sequence ID" value="AYV80381.1"/>
    <property type="molecule type" value="Genomic_DNA"/>
</dbReference>
<dbReference type="InterPro" id="IPR050401">
    <property type="entry name" value="Cyclic_nucleotide_synthase"/>
</dbReference>
<evidence type="ECO:0000313" key="8">
    <source>
        <dbReference type="EMBL" id="AYV80381.1"/>
    </source>
</evidence>
<dbReference type="PANTHER" id="PTHR11920:SF335">
    <property type="entry name" value="GUANYLATE CYCLASE"/>
    <property type="match status" value="1"/>
</dbReference>
<keyword evidence="3" id="KW-0547">Nucleotide-binding</keyword>
<dbReference type="Gene3D" id="3.30.450.20">
    <property type="entry name" value="PAS domain"/>
    <property type="match status" value="1"/>
</dbReference>
<organism evidence="8">
    <name type="scientific">Harvfovirus sp</name>
    <dbReference type="NCBI Taxonomy" id="2487768"/>
    <lineage>
        <taxon>Viruses</taxon>
        <taxon>Varidnaviria</taxon>
        <taxon>Bamfordvirae</taxon>
        <taxon>Nucleocytoviricota</taxon>
        <taxon>Megaviricetes</taxon>
        <taxon>Imitervirales</taxon>
        <taxon>Mimiviridae</taxon>
        <taxon>Klosneuvirinae</taxon>
    </lineage>
</organism>
<dbReference type="GO" id="GO:0005886">
    <property type="term" value="C:plasma membrane"/>
    <property type="evidence" value="ECO:0007669"/>
    <property type="project" value="TreeGrafter"/>
</dbReference>
<dbReference type="SUPFAM" id="SSF55785">
    <property type="entry name" value="PYP-like sensor domain (PAS domain)"/>
    <property type="match status" value="1"/>
</dbReference>
<comment type="subcellular location">
    <subcellularLocation>
        <location evidence="1">Membrane</location>
    </subcellularLocation>
</comment>
<evidence type="ECO:0000259" key="7">
    <source>
        <dbReference type="PROSITE" id="PS50125"/>
    </source>
</evidence>
<gene>
    <name evidence="8" type="ORF">Harvfovirus1_6</name>
</gene>
<dbReference type="InterPro" id="IPR035965">
    <property type="entry name" value="PAS-like_dom_sf"/>
</dbReference>
<dbReference type="Gene3D" id="3.30.70.1230">
    <property type="entry name" value="Nucleotide cyclase"/>
    <property type="match status" value="1"/>
</dbReference>
<dbReference type="GO" id="GO:0007168">
    <property type="term" value="P:receptor guanylyl cyclase signaling pathway"/>
    <property type="evidence" value="ECO:0007669"/>
    <property type="project" value="TreeGrafter"/>
</dbReference>
<evidence type="ECO:0000256" key="1">
    <source>
        <dbReference type="ARBA" id="ARBA00004370"/>
    </source>
</evidence>